<name>A0A923SRJ7_9FIRM</name>
<dbReference type="PANTHER" id="PTHR47053:SF1">
    <property type="entry name" value="MUREIN DD-ENDOPEPTIDASE MEPH-RELATED"/>
    <property type="match status" value="1"/>
</dbReference>
<keyword evidence="4" id="KW-0788">Thiol protease</keyword>
<keyword evidence="2" id="KW-0645">Protease</keyword>
<reference evidence="7" key="1">
    <citation type="submission" date="2020-08" db="EMBL/GenBank/DDBJ databases">
        <title>Genome public.</title>
        <authorList>
            <person name="Liu C."/>
            <person name="Sun Q."/>
        </authorList>
    </citation>
    <scope>NUCLEOTIDE SEQUENCE</scope>
    <source>
        <strain evidence="7">BX12</strain>
    </source>
</reference>
<dbReference type="InterPro" id="IPR036365">
    <property type="entry name" value="PGBD-like_sf"/>
</dbReference>
<dbReference type="EMBL" id="JACRYT010000016">
    <property type="protein sequence ID" value="MBC6680665.1"/>
    <property type="molecule type" value="Genomic_DNA"/>
</dbReference>
<keyword evidence="5" id="KW-0732">Signal</keyword>
<gene>
    <name evidence="7" type="ORF">H9L42_12620</name>
</gene>
<dbReference type="Gene3D" id="3.90.1720.10">
    <property type="entry name" value="endopeptidase domain like (from Nostoc punctiforme)"/>
    <property type="match status" value="1"/>
</dbReference>
<comment type="similarity">
    <text evidence="1">Belongs to the peptidase C40 family.</text>
</comment>
<dbReference type="Pfam" id="PF01471">
    <property type="entry name" value="PG_binding_1"/>
    <property type="match status" value="1"/>
</dbReference>
<evidence type="ECO:0000256" key="3">
    <source>
        <dbReference type="ARBA" id="ARBA00022801"/>
    </source>
</evidence>
<feature type="chain" id="PRO_5036812573" evidence="5">
    <location>
        <begin position="27"/>
        <end position="477"/>
    </location>
</feature>
<dbReference type="GO" id="GO:0008234">
    <property type="term" value="F:cysteine-type peptidase activity"/>
    <property type="evidence" value="ECO:0007669"/>
    <property type="project" value="UniProtKB-KW"/>
</dbReference>
<dbReference type="SUPFAM" id="SSF54001">
    <property type="entry name" value="Cysteine proteinases"/>
    <property type="match status" value="1"/>
</dbReference>
<evidence type="ECO:0000313" key="7">
    <source>
        <dbReference type="EMBL" id="MBC6680665.1"/>
    </source>
</evidence>
<keyword evidence="8" id="KW-1185">Reference proteome</keyword>
<evidence type="ECO:0000313" key="8">
    <source>
        <dbReference type="Proteomes" id="UP000602647"/>
    </source>
</evidence>
<keyword evidence="3" id="KW-0378">Hydrolase</keyword>
<feature type="signal peptide" evidence="5">
    <location>
        <begin position="1"/>
        <end position="26"/>
    </location>
</feature>
<dbReference type="InterPro" id="IPR038765">
    <property type="entry name" value="Papain-like_cys_pep_sf"/>
</dbReference>
<dbReference type="Proteomes" id="UP000602647">
    <property type="component" value="Unassembled WGS sequence"/>
</dbReference>
<dbReference type="InterPro" id="IPR036366">
    <property type="entry name" value="PGBDSf"/>
</dbReference>
<sequence length="477" mass="53348">MKIHRKFHFITVFLLVFLLSFETAFAEESTDTELPPEEASTSFVIEEIMPLESGIAHQSIIARSGKKPSLPAKLSVRLAGQTDYTNLDVSWSPSADSIGSKVGTFTCIARIPSAYTLKEGLSVPSIRVEVKKEETTVSGIPGQLKKKARSSFSHKITVSPAYGRTVQLQMKKNGKWITKKTYKTSNRESASLTVTYPNDWWKATSSSWRILAPESPEGTGFSSSSITIKTKRHYQNPAKYVQIKDKIVLKHSGAYKLRPGYMGLKVRKVNNYFHIGSKYWPRYTSLTRQKVKAFQRRKHLKATGVVNLKTWTKMGFSKKSWKTLGAYVSPIKVNPSSTKKQHINAMIRTAKKYLGSDYVVGASGKPSQGADCSGLIMQALYAAGVDPYPVSCVRHSKAGYEYESRNLWTSKKFKAVPYSKKKRGDLIFYRGGGGAIIHVAIYLGDGKVIESWPNKVVIWPIKNSHRSRVAGVRRVFN</sequence>
<dbReference type="AlphaFoldDB" id="A0A923SRJ7"/>
<evidence type="ECO:0000256" key="4">
    <source>
        <dbReference type="ARBA" id="ARBA00022807"/>
    </source>
</evidence>
<evidence type="ECO:0000256" key="1">
    <source>
        <dbReference type="ARBA" id="ARBA00007074"/>
    </source>
</evidence>
<feature type="domain" description="NlpC/P60" evidence="6">
    <location>
        <begin position="340"/>
        <end position="476"/>
    </location>
</feature>
<dbReference type="Pfam" id="PF00877">
    <property type="entry name" value="NLPC_P60"/>
    <property type="match status" value="1"/>
</dbReference>
<dbReference type="GO" id="GO:0006508">
    <property type="term" value="P:proteolysis"/>
    <property type="evidence" value="ECO:0007669"/>
    <property type="project" value="UniProtKB-KW"/>
</dbReference>
<dbReference type="SUPFAM" id="SSF47090">
    <property type="entry name" value="PGBD-like"/>
    <property type="match status" value="1"/>
</dbReference>
<accession>A0A923SRJ7</accession>
<evidence type="ECO:0000259" key="6">
    <source>
        <dbReference type="PROSITE" id="PS51935"/>
    </source>
</evidence>
<organism evidence="7 8">
    <name type="scientific">Zhenpiania hominis</name>
    <dbReference type="NCBI Taxonomy" id="2763644"/>
    <lineage>
        <taxon>Bacteria</taxon>
        <taxon>Bacillati</taxon>
        <taxon>Bacillota</taxon>
        <taxon>Clostridia</taxon>
        <taxon>Peptostreptococcales</taxon>
        <taxon>Anaerovoracaceae</taxon>
        <taxon>Zhenpiania</taxon>
    </lineage>
</organism>
<dbReference type="Gene3D" id="1.10.101.10">
    <property type="entry name" value="PGBD-like superfamily/PGBD"/>
    <property type="match status" value="1"/>
</dbReference>
<proteinExistence type="inferred from homology"/>
<dbReference type="InterPro" id="IPR051202">
    <property type="entry name" value="Peptidase_C40"/>
</dbReference>
<dbReference type="RefSeq" id="WP_187303761.1">
    <property type="nucleotide sequence ID" value="NZ_JACRYT010000016.1"/>
</dbReference>
<dbReference type="InterPro" id="IPR000064">
    <property type="entry name" value="NLP_P60_dom"/>
</dbReference>
<protein>
    <submittedName>
        <fullName evidence="7">C40 family peptidase</fullName>
    </submittedName>
</protein>
<dbReference type="InterPro" id="IPR002477">
    <property type="entry name" value="Peptidoglycan-bd-like"/>
</dbReference>
<comment type="caution">
    <text evidence="7">The sequence shown here is derived from an EMBL/GenBank/DDBJ whole genome shotgun (WGS) entry which is preliminary data.</text>
</comment>
<dbReference type="PROSITE" id="PS51935">
    <property type="entry name" value="NLPC_P60"/>
    <property type="match status" value="1"/>
</dbReference>
<evidence type="ECO:0000256" key="5">
    <source>
        <dbReference type="SAM" id="SignalP"/>
    </source>
</evidence>
<dbReference type="PANTHER" id="PTHR47053">
    <property type="entry name" value="MUREIN DD-ENDOPEPTIDASE MEPH-RELATED"/>
    <property type="match status" value="1"/>
</dbReference>
<evidence type="ECO:0000256" key="2">
    <source>
        <dbReference type="ARBA" id="ARBA00022670"/>
    </source>
</evidence>